<accession>A0A143WRW3</accession>
<reference evidence="2" key="1">
    <citation type="submission" date="2016-01" db="EMBL/GenBank/DDBJ databases">
        <authorList>
            <person name="Husnik F."/>
        </authorList>
    </citation>
    <scope>NUCLEOTIDE SEQUENCE [LARGE SCALE GENOMIC DNA]</scope>
</reference>
<evidence type="ECO:0000313" key="1">
    <source>
        <dbReference type="EMBL" id="CUX96504.1"/>
    </source>
</evidence>
<name>A0A143WRW3_9ENTR</name>
<sequence>MRHFAICLSTERGDALVLLAVQAILTVALCSTDQDCAICVG</sequence>
<keyword evidence="2" id="KW-1185">Reference proteome</keyword>
<organism evidence="1 2">
    <name type="scientific">Candidatus Doolittlea endobia</name>
    <dbReference type="NCBI Taxonomy" id="1778262"/>
    <lineage>
        <taxon>Bacteria</taxon>
        <taxon>Pseudomonadati</taxon>
        <taxon>Pseudomonadota</taxon>
        <taxon>Gammaproteobacteria</taxon>
        <taxon>Enterobacterales</taxon>
        <taxon>Enterobacteriaceae</taxon>
        <taxon>Candidatus Doolittlea</taxon>
    </lineage>
</organism>
<dbReference type="AlphaFoldDB" id="A0A143WRW3"/>
<proteinExistence type="predicted"/>
<dbReference type="EMBL" id="LN999833">
    <property type="protein sequence ID" value="CUX96504.1"/>
    <property type="molecule type" value="Genomic_DNA"/>
</dbReference>
<protein>
    <submittedName>
        <fullName evidence="1">Putative inner membrane protein</fullName>
    </submittedName>
</protein>
<gene>
    <name evidence="1" type="ORF">MHIR_DE00172</name>
</gene>
<dbReference type="Proteomes" id="UP000095322">
    <property type="component" value="Chromosome I"/>
</dbReference>
<evidence type="ECO:0000313" key="2">
    <source>
        <dbReference type="Proteomes" id="UP000095322"/>
    </source>
</evidence>
<dbReference type="KEGG" id="den:MHIR_DE00172"/>